<protein>
    <submittedName>
        <fullName evidence="2">Uncharacterized protein</fullName>
    </submittedName>
</protein>
<dbReference type="PANTHER" id="PTHR33914">
    <property type="entry name" value="18S PRE-RIBOSOMAL ASSEMBLY PROTEIN GAR2-LIKE PROTEIN"/>
    <property type="match status" value="1"/>
</dbReference>
<accession>A0A2P6P378</accession>
<dbReference type="Gramene" id="PRQ16394">
    <property type="protein sequence ID" value="PRQ16394"/>
    <property type="gene ID" value="RchiOBHm_Chr7g0183741"/>
</dbReference>
<evidence type="ECO:0000256" key="1">
    <source>
        <dbReference type="SAM" id="MobiDB-lite"/>
    </source>
</evidence>
<dbReference type="OrthoDB" id="1300198at2759"/>
<evidence type="ECO:0000313" key="3">
    <source>
        <dbReference type="Proteomes" id="UP000238479"/>
    </source>
</evidence>
<feature type="region of interest" description="Disordered" evidence="1">
    <location>
        <begin position="261"/>
        <end position="284"/>
    </location>
</feature>
<dbReference type="AlphaFoldDB" id="A0A2P6P378"/>
<dbReference type="OMA" id="EMASGDC"/>
<dbReference type="STRING" id="74649.A0A2P6P378"/>
<dbReference type="GO" id="GO:0009786">
    <property type="term" value="P:regulation of asymmetric cell division"/>
    <property type="evidence" value="ECO:0007669"/>
    <property type="project" value="InterPro"/>
</dbReference>
<dbReference type="Proteomes" id="UP000238479">
    <property type="component" value="Chromosome 7"/>
</dbReference>
<evidence type="ECO:0000313" key="2">
    <source>
        <dbReference type="EMBL" id="PRQ16394.1"/>
    </source>
</evidence>
<dbReference type="PANTHER" id="PTHR33914:SF15">
    <property type="entry name" value="PROTEIN WAVE"/>
    <property type="match status" value="1"/>
</dbReference>
<name>A0A2P6P378_ROSCH</name>
<keyword evidence="3" id="KW-1185">Reference proteome</keyword>
<gene>
    <name evidence="2" type="ORF">RchiOBHm_Chr7g0183741</name>
</gene>
<organism evidence="2 3">
    <name type="scientific">Rosa chinensis</name>
    <name type="common">China rose</name>
    <dbReference type="NCBI Taxonomy" id="74649"/>
    <lineage>
        <taxon>Eukaryota</taxon>
        <taxon>Viridiplantae</taxon>
        <taxon>Streptophyta</taxon>
        <taxon>Embryophyta</taxon>
        <taxon>Tracheophyta</taxon>
        <taxon>Spermatophyta</taxon>
        <taxon>Magnoliopsida</taxon>
        <taxon>eudicotyledons</taxon>
        <taxon>Gunneridae</taxon>
        <taxon>Pentapetalae</taxon>
        <taxon>rosids</taxon>
        <taxon>fabids</taxon>
        <taxon>Rosales</taxon>
        <taxon>Rosaceae</taxon>
        <taxon>Rosoideae</taxon>
        <taxon>Rosoideae incertae sedis</taxon>
        <taxon>Rosa</taxon>
    </lineage>
</organism>
<sequence>MKVLSHFAIEGNQPPPKGYAASRESMDGHPTLVFKPVYKSFKFKTFEDMEGLKVEKNTSLKDNNVFMANPKSKDPEVVQSPHPDEKWKAAIDCDLPELVAFLQDSSHEFVKDICIDSEVLSQNKCLEENCDLNLNSVSCMVSSDAESSSESTAESQDSLVSLNSSVSKHLSEHVCKEDVSKQSGFEDLTIEDGEHFGETDDTSSDHSTKKTVSETLLQIRQDPTKAVLSDSVVVSSTEAIDDNRRSKNSLKSALENARRGEIFPPSVECHSRNSSEDGMSDNVTESSQSQHHLCRESSSSVSGHLAIYSGAIPSFGSISFRSNSSTTSSRSFTFPILSSEWVGSPVRMVEADRTQLRRHRRWGVRFLCCSF</sequence>
<dbReference type="EMBL" id="PDCK01000045">
    <property type="protein sequence ID" value="PRQ16394.1"/>
    <property type="molecule type" value="Genomic_DNA"/>
</dbReference>
<reference evidence="2 3" key="1">
    <citation type="journal article" date="2018" name="Nat. Genet.">
        <title>The Rosa genome provides new insights in the design of modern roses.</title>
        <authorList>
            <person name="Bendahmane M."/>
        </authorList>
    </citation>
    <scope>NUCLEOTIDE SEQUENCE [LARGE SCALE GENOMIC DNA]</scope>
    <source>
        <strain evidence="3">cv. Old Blush</strain>
    </source>
</reference>
<comment type="caution">
    <text evidence="2">The sequence shown here is derived from an EMBL/GenBank/DDBJ whole genome shotgun (WGS) entry which is preliminary data.</text>
</comment>
<proteinExistence type="predicted"/>
<dbReference type="InterPro" id="IPR040378">
    <property type="entry name" value="BASL"/>
</dbReference>